<gene>
    <name evidence="2" type="ORF">HKBW3S43_00976</name>
</gene>
<dbReference type="PANTHER" id="PTHR47515:SF2">
    <property type="entry name" value="INTEGRASE CORE DOMAIN PROTEIN"/>
    <property type="match status" value="1"/>
</dbReference>
<dbReference type="Pfam" id="PF13683">
    <property type="entry name" value="rve_3"/>
    <property type="match status" value="1"/>
</dbReference>
<feature type="domain" description="Integrase catalytic" evidence="1">
    <location>
        <begin position="180"/>
        <end position="340"/>
    </location>
</feature>
<dbReference type="SUPFAM" id="SSF53098">
    <property type="entry name" value="Ribonuclease H-like"/>
    <property type="match status" value="1"/>
</dbReference>
<dbReference type="PANTHER" id="PTHR47515">
    <property type="entry name" value="LOW CALCIUM RESPONSE LOCUS PROTEIN T"/>
    <property type="match status" value="1"/>
</dbReference>
<organism evidence="2 3">
    <name type="scientific">Candidatus Hakubella thermalkaliphila</name>
    <dbReference type="NCBI Taxonomy" id="2754717"/>
    <lineage>
        <taxon>Bacteria</taxon>
        <taxon>Bacillati</taxon>
        <taxon>Actinomycetota</taxon>
        <taxon>Actinomycetota incertae sedis</taxon>
        <taxon>Candidatus Hakubellales</taxon>
        <taxon>Candidatus Hakubellaceae</taxon>
        <taxon>Candidatus Hakubella</taxon>
    </lineage>
</organism>
<dbReference type="InterPro" id="IPR012337">
    <property type="entry name" value="RNaseH-like_sf"/>
</dbReference>
<evidence type="ECO:0000313" key="2">
    <source>
        <dbReference type="EMBL" id="GFP35184.1"/>
    </source>
</evidence>
<dbReference type="PROSITE" id="PS50994">
    <property type="entry name" value="INTEGRASE"/>
    <property type="match status" value="1"/>
</dbReference>
<dbReference type="RefSeq" id="WP_176229832.1">
    <property type="nucleotide sequence ID" value="NZ_BLSB01000062.1"/>
</dbReference>
<dbReference type="GO" id="GO:0003676">
    <property type="term" value="F:nucleic acid binding"/>
    <property type="evidence" value="ECO:0007669"/>
    <property type="project" value="InterPro"/>
</dbReference>
<dbReference type="Gene3D" id="3.30.420.10">
    <property type="entry name" value="Ribonuclease H-like superfamily/Ribonuclease H"/>
    <property type="match status" value="1"/>
</dbReference>
<dbReference type="SUPFAM" id="SSF46689">
    <property type="entry name" value="Homeodomain-like"/>
    <property type="match status" value="1"/>
</dbReference>
<accession>A0A6V8PTL6</accession>
<sequence>MRKPASFYFFKSKPIVLKDRYEQWRGVADLLGFTTQERLRVEWMVFYYTAAKEKVTLTAQHFGISRKTFHKWFKRFKDSKYNVRSLADRSRAPHRKRRWEVTLIQEERIRHLRKRYPYYGKKKLKVLYEKEYSEDISTWKIERVIRRYKLYPDQNKAERTARKRARARQKPKKRITQLVKEGRPCFLFQLDTIVIYWNSLKRYILTAVDHATKLGYARMYKNKSSRSAADFLYRLRYLVGQPIENLQTDNGSEFAWEFERATAKLGIQRYFSRVKTPKDNPEIERFNQTLEYEWLYNSNLSLDPEELNPRLTEWLVEYNFNRPHQTLDYLAPVEYIVRIPLIPAGDYDHSGHPSERSDAGNLI</sequence>
<reference evidence="2 3" key="1">
    <citation type="journal article" date="2020" name="Front. Microbiol.">
        <title>Single-cell genomics of novel Actinobacteria with the Wood-Ljungdahl pathway discovered in a serpentinizing system.</title>
        <authorList>
            <person name="Merino N."/>
            <person name="Kawai M."/>
            <person name="Boyd E.S."/>
            <person name="Colman D.R."/>
            <person name="McGlynn S.E."/>
            <person name="Nealson K.H."/>
            <person name="Kurokawa K."/>
            <person name="Hongoh Y."/>
        </authorList>
    </citation>
    <scope>NUCLEOTIDE SEQUENCE [LARGE SCALE GENOMIC DNA]</scope>
    <source>
        <strain evidence="2 3">S43</strain>
    </source>
</reference>
<dbReference type="InterPro" id="IPR009057">
    <property type="entry name" value="Homeodomain-like_sf"/>
</dbReference>
<comment type="caution">
    <text evidence="2">The sequence shown here is derived from an EMBL/GenBank/DDBJ whole genome shotgun (WGS) entry which is preliminary data.</text>
</comment>
<dbReference type="InterPro" id="IPR001584">
    <property type="entry name" value="Integrase_cat-core"/>
</dbReference>
<proteinExistence type="predicted"/>
<name>A0A6V8PTL6_9ACTN</name>
<dbReference type="GO" id="GO:0015074">
    <property type="term" value="P:DNA integration"/>
    <property type="evidence" value="ECO:0007669"/>
    <property type="project" value="InterPro"/>
</dbReference>
<dbReference type="AlphaFoldDB" id="A0A6V8PTL6"/>
<evidence type="ECO:0000313" key="3">
    <source>
        <dbReference type="Proteomes" id="UP000576480"/>
    </source>
</evidence>
<evidence type="ECO:0000259" key="1">
    <source>
        <dbReference type="PROSITE" id="PS50994"/>
    </source>
</evidence>
<dbReference type="Proteomes" id="UP000576480">
    <property type="component" value="Unassembled WGS sequence"/>
</dbReference>
<protein>
    <recommendedName>
        <fullName evidence="1">Integrase catalytic domain-containing protein</fullName>
    </recommendedName>
</protein>
<dbReference type="InterPro" id="IPR036397">
    <property type="entry name" value="RNaseH_sf"/>
</dbReference>
<dbReference type="EMBL" id="BLSB01000062">
    <property type="protein sequence ID" value="GFP35184.1"/>
    <property type="molecule type" value="Genomic_DNA"/>
</dbReference>